<protein>
    <submittedName>
        <fullName evidence="1">Uncharacterized protein</fullName>
    </submittedName>
</protein>
<evidence type="ECO:0000313" key="1">
    <source>
        <dbReference type="EMBL" id="KKM19501.1"/>
    </source>
</evidence>
<proteinExistence type="predicted"/>
<name>A0A0F9HVS7_9ZZZZ</name>
<comment type="caution">
    <text evidence="1">The sequence shown here is derived from an EMBL/GenBank/DDBJ whole genome shotgun (WGS) entry which is preliminary data.</text>
</comment>
<reference evidence="1" key="1">
    <citation type="journal article" date="2015" name="Nature">
        <title>Complex archaea that bridge the gap between prokaryotes and eukaryotes.</title>
        <authorList>
            <person name="Spang A."/>
            <person name="Saw J.H."/>
            <person name="Jorgensen S.L."/>
            <person name="Zaremba-Niedzwiedzka K."/>
            <person name="Martijn J."/>
            <person name="Lind A.E."/>
            <person name="van Eijk R."/>
            <person name="Schleper C."/>
            <person name="Guy L."/>
            <person name="Ettema T.J."/>
        </authorList>
    </citation>
    <scope>NUCLEOTIDE SEQUENCE</scope>
</reference>
<dbReference type="AlphaFoldDB" id="A0A0F9HVS7"/>
<dbReference type="EMBL" id="LAZR01013973">
    <property type="protein sequence ID" value="KKM19501.1"/>
    <property type="molecule type" value="Genomic_DNA"/>
</dbReference>
<sequence length="60" mass="6684">METLGTLKALLTGKGLNHNTEVTRHRGIYHLLHICRNGAPVPLVITPNASEVRDHIDLYL</sequence>
<accession>A0A0F9HVS7</accession>
<gene>
    <name evidence="1" type="ORF">LCGC14_1655090</name>
</gene>
<organism evidence="1">
    <name type="scientific">marine sediment metagenome</name>
    <dbReference type="NCBI Taxonomy" id="412755"/>
    <lineage>
        <taxon>unclassified sequences</taxon>
        <taxon>metagenomes</taxon>
        <taxon>ecological metagenomes</taxon>
    </lineage>
</organism>